<dbReference type="InterPro" id="IPR003594">
    <property type="entry name" value="HATPase_dom"/>
</dbReference>
<dbReference type="CDD" id="cd00088">
    <property type="entry name" value="HPT"/>
    <property type="match status" value="1"/>
</dbReference>
<evidence type="ECO:0000313" key="20">
    <source>
        <dbReference type="Proteomes" id="UP000092024"/>
    </source>
</evidence>
<sequence>MSTDDPLLEMYLFESTQLIEQLEATFLRCESANSFNTEAIGEIFRHMHTIKGSAAMMSIMSISEAAHIIEDLFYRIRENSSAPHDFDTLFELIWDGLDFIKVETHKIRNGNQADGDPSGIVAAVTRYLETFSADTAPEYSYEATVTFTPDCLMENVRAYALVHQLREYMTIISFIPEDIAENEQSAEAIRKNGFVFILQSREAEEQIMAHIEQTAYIQEVRLSPVYDTATAFESASTSEWDRTAGSQRDKNSDSPKQMPVMREPLVSSMISVNVDKLDKLMDLVGEMVIAEAMVTQHESLRNIVSEHFLKSAAHLRKITGELQDVVMSIRMVPLTTTFQKMHRVIRDMGKNLGKEVQIQINGEETEVDKNIIEQISDPLMHLVRNAVDHGLESSQERASSGKPLAGTITLEAKNAGSDVLIIVKDDGKGLDKAKIMRRALEQGMIQEDSPELSDKEIYNLIFLPGFSTKEDVTQYSGRGVGMDVAFRNIEQIGGAILVESLPGSGTTISLKIPLTLAIIDGMNIKVGGSHYTLPTTSIQESFKPKAQDLLYDPDGNEMIMVRGECFPILRLDERLNTGGSTCNISQGVLVMIQQDERKVCVLVDELLGQQQVVVKTLPPYIKKIKPIKELAGCTLLGDGSISLILDPAALVSGAVRARTPALSSLH</sequence>
<evidence type="ECO:0000256" key="3">
    <source>
        <dbReference type="ARBA" id="ARBA00012438"/>
    </source>
</evidence>
<keyword evidence="9" id="KW-0547">Nucleotide-binding</keyword>
<dbReference type="SMART" id="SM00073">
    <property type="entry name" value="HPT"/>
    <property type="match status" value="1"/>
</dbReference>
<evidence type="ECO:0000259" key="17">
    <source>
        <dbReference type="PROSITE" id="PS50851"/>
    </source>
</evidence>
<dbReference type="EMBL" id="LYPA01000064">
    <property type="protein sequence ID" value="OBR65145.1"/>
    <property type="molecule type" value="Genomic_DNA"/>
</dbReference>
<dbReference type="GO" id="GO:0000155">
    <property type="term" value="F:phosphorelay sensor kinase activity"/>
    <property type="evidence" value="ECO:0007669"/>
    <property type="project" value="InterPro"/>
</dbReference>
<dbReference type="GO" id="GO:0005737">
    <property type="term" value="C:cytoplasm"/>
    <property type="evidence" value="ECO:0007669"/>
    <property type="project" value="UniProtKB-SubCell"/>
</dbReference>
<dbReference type="Gene3D" id="1.10.287.560">
    <property type="entry name" value="Histidine kinase CheA-like, homodimeric domain"/>
    <property type="match status" value="1"/>
</dbReference>
<comment type="subcellular location">
    <subcellularLocation>
        <location evidence="2">Cytoplasm</location>
    </subcellularLocation>
</comment>
<dbReference type="InterPro" id="IPR036890">
    <property type="entry name" value="HATPase_C_sf"/>
</dbReference>
<protein>
    <recommendedName>
        <fullName evidence="4">Chemotaxis protein CheA</fullName>
        <ecNumber evidence="3">2.7.13.3</ecNumber>
    </recommendedName>
</protein>
<dbReference type="Pfam" id="PF02518">
    <property type="entry name" value="HATPase_c"/>
    <property type="match status" value="1"/>
</dbReference>
<comment type="catalytic activity">
    <reaction evidence="1">
        <text>ATP + protein L-histidine = ADP + protein N-phospho-L-histidine.</text>
        <dbReference type="EC" id="2.7.13.3"/>
    </reaction>
</comment>
<evidence type="ECO:0000259" key="16">
    <source>
        <dbReference type="PROSITE" id="PS50109"/>
    </source>
</evidence>
<dbReference type="CDD" id="cd16916">
    <property type="entry name" value="HATPase_CheA-like"/>
    <property type="match status" value="1"/>
</dbReference>
<dbReference type="Gene3D" id="2.30.30.40">
    <property type="entry name" value="SH3 Domains"/>
    <property type="match status" value="1"/>
</dbReference>
<dbReference type="GO" id="GO:0005524">
    <property type="term" value="F:ATP binding"/>
    <property type="evidence" value="ECO:0007669"/>
    <property type="project" value="UniProtKB-KW"/>
</dbReference>
<evidence type="ECO:0000256" key="2">
    <source>
        <dbReference type="ARBA" id="ARBA00004496"/>
    </source>
</evidence>
<feature type="domain" description="Histidine kinase" evidence="16">
    <location>
        <begin position="261"/>
        <end position="516"/>
    </location>
</feature>
<dbReference type="Pfam" id="PF01627">
    <property type="entry name" value="Hpt"/>
    <property type="match status" value="1"/>
</dbReference>
<dbReference type="SMART" id="SM00260">
    <property type="entry name" value="CheW"/>
    <property type="match status" value="1"/>
</dbReference>
<dbReference type="SUPFAM" id="SSF55052">
    <property type="entry name" value="CheY-binding domain of CheA"/>
    <property type="match status" value="1"/>
</dbReference>
<keyword evidence="6" id="KW-0145">Chemotaxis</keyword>
<keyword evidence="12" id="KW-0902">Two-component regulatory system</keyword>
<evidence type="ECO:0000256" key="14">
    <source>
        <dbReference type="PROSITE-ProRule" id="PRU00110"/>
    </source>
</evidence>
<dbReference type="PROSITE" id="PS50851">
    <property type="entry name" value="CHEW"/>
    <property type="match status" value="1"/>
</dbReference>
<dbReference type="EC" id="2.7.13.3" evidence="3"/>
<keyword evidence="20" id="KW-1185">Reference proteome</keyword>
<evidence type="ECO:0000256" key="13">
    <source>
        <dbReference type="ARBA" id="ARBA00035100"/>
    </source>
</evidence>
<comment type="caution">
    <text evidence="19">The sequence shown here is derived from an EMBL/GenBank/DDBJ whole genome shotgun (WGS) entry which is preliminary data.</text>
</comment>
<evidence type="ECO:0000256" key="4">
    <source>
        <dbReference type="ARBA" id="ARBA00021495"/>
    </source>
</evidence>
<dbReference type="InterPro" id="IPR004358">
    <property type="entry name" value="Sig_transdc_His_kin-like_C"/>
</dbReference>
<dbReference type="InterPro" id="IPR005467">
    <property type="entry name" value="His_kinase_dom"/>
</dbReference>
<feature type="domain" description="CheW-like" evidence="17">
    <location>
        <begin position="518"/>
        <end position="656"/>
    </location>
</feature>
<dbReference type="InterPro" id="IPR037006">
    <property type="entry name" value="CheA-like_homodim_sf"/>
</dbReference>
<dbReference type="InterPro" id="IPR010808">
    <property type="entry name" value="CheA_P2-bd"/>
</dbReference>
<keyword evidence="8" id="KW-0808">Transferase</keyword>
<keyword evidence="10" id="KW-0418">Kinase</keyword>
<evidence type="ECO:0000256" key="7">
    <source>
        <dbReference type="ARBA" id="ARBA00022553"/>
    </source>
</evidence>
<dbReference type="Gene3D" id="3.30.565.10">
    <property type="entry name" value="Histidine kinase-like ATPase, C-terminal domain"/>
    <property type="match status" value="1"/>
</dbReference>
<proteinExistence type="predicted"/>
<dbReference type="InterPro" id="IPR051315">
    <property type="entry name" value="Bact_Chemotaxis_CheA"/>
</dbReference>
<dbReference type="Proteomes" id="UP000092024">
    <property type="component" value="Unassembled WGS sequence"/>
</dbReference>
<dbReference type="FunFam" id="3.30.565.10:FF:000016">
    <property type="entry name" value="Chemotaxis protein CheA, putative"/>
    <property type="match status" value="1"/>
</dbReference>
<dbReference type="Pfam" id="PF07194">
    <property type="entry name" value="P2"/>
    <property type="match status" value="1"/>
</dbReference>
<evidence type="ECO:0000256" key="10">
    <source>
        <dbReference type="ARBA" id="ARBA00022777"/>
    </source>
</evidence>
<dbReference type="PRINTS" id="PR00344">
    <property type="entry name" value="BCTRLSENSOR"/>
</dbReference>
<dbReference type="InterPro" id="IPR036061">
    <property type="entry name" value="CheW-like_dom_sf"/>
</dbReference>
<evidence type="ECO:0000256" key="1">
    <source>
        <dbReference type="ARBA" id="ARBA00000085"/>
    </source>
</evidence>
<dbReference type="Pfam" id="PF01584">
    <property type="entry name" value="CheW"/>
    <property type="match status" value="1"/>
</dbReference>
<name>A0A1A5YIB7_9BACL</name>
<dbReference type="SUPFAM" id="SSF47384">
    <property type="entry name" value="Homodimeric domain of signal transducing histidine kinase"/>
    <property type="match status" value="1"/>
</dbReference>
<dbReference type="InterPro" id="IPR037052">
    <property type="entry name" value="CheA-like_P2_sf"/>
</dbReference>
<evidence type="ECO:0000313" key="19">
    <source>
        <dbReference type="EMBL" id="OBR65145.1"/>
    </source>
</evidence>
<feature type="region of interest" description="Disordered" evidence="15">
    <location>
        <begin position="237"/>
        <end position="260"/>
    </location>
</feature>
<gene>
    <name evidence="19" type="ORF">A7K91_05615</name>
</gene>
<evidence type="ECO:0000256" key="9">
    <source>
        <dbReference type="ARBA" id="ARBA00022741"/>
    </source>
</evidence>
<dbReference type="SUPFAM" id="SSF47226">
    <property type="entry name" value="Histidine-containing phosphotransfer domain, HPT domain"/>
    <property type="match status" value="1"/>
</dbReference>
<evidence type="ECO:0000256" key="5">
    <source>
        <dbReference type="ARBA" id="ARBA00022490"/>
    </source>
</evidence>
<dbReference type="Pfam" id="PF02895">
    <property type="entry name" value="H-kinase_dim"/>
    <property type="match status" value="1"/>
</dbReference>
<dbReference type="Gene3D" id="1.20.120.160">
    <property type="entry name" value="HPT domain"/>
    <property type="match status" value="1"/>
</dbReference>
<dbReference type="PROSITE" id="PS50894">
    <property type="entry name" value="HPT"/>
    <property type="match status" value="1"/>
</dbReference>
<evidence type="ECO:0000256" key="6">
    <source>
        <dbReference type="ARBA" id="ARBA00022500"/>
    </source>
</evidence>
<evidence type="ECO:0000256" key="11">
    <source>
        <dbReference type="ARBA" id="ARBA00022840"/>
    </source>
</evidence>
<dbReference type="SMART" id="SM00387">
    <property type="entry name" value="HATPase_c"/>
    <property type="match status" value="1"/>
</dbReference>
<evidence type="ECO:0000256" key="15">
    <source>
        <dbReference type="SAM" id="MobiDB-lite"/>
    </source>
</evidence>
<feature type="compositionally biased region" description="Basic and acidic residues" evidence="15">
    <location>
        <begin position="239"/>
        <end position="253"/>
    </location>
</feature>
<keyword evidence="5" id="KW-0963">Cytoplasm</keyword>
<dbReference type="PANTHER" id="PTHR43395">
    <property type="entry name" value="SENSOR HISTIDINE KINASE CHEA"/>
    <property type="match status" value="1"/>
</dbReference>
<comment type="function">
    <text evidence="13">Involved in the transmission of sensory signals from the chemoreceptors to the flagellar motors. CheA is autophosphorylated; it can transfer its phosphate group to either CheB or CheY.</text>
</comment>
<dbReference type="SMART" id="SM01231">
    <property type="entry name" value="H-kinase_dim"/>
    <property type="match status" value="1"/>
</dbReference>
<keyword evidence="7 14" id="KW-0597">Phosphoprotein</keyword>
<dbReference type="AlphaFoldDB" id="A0A1A5YIB7"/>
<dbReference type="SUPFAM" id="SSF55874">
    <property type="entry name" value="ATPase domain of HSP90 chaperone/DNA topoisomerase II/histidine kinase"/>
    <property type="match status" value="1"/>
</dbReference>
<dbReference type="CDD" id="cd00731">
    <property type="entry name" value="CheA_reg"/>
    <property type="match status" value="1"/>
</dbReference>
<dbReference type="PANTHER" id="PTHR43395:SF10">
    <property type="entry name" value="CHEMOTAXIS PROTEIN CHEA"/>
    <property type="match status" value="1"/>
</dbReference>
<dbReference type="InterPro" id="IPR035891">
    <property type="entry name" value="CheY-binding_CheA"/>
</dbReference>
<organism evidence="19 20">
    <name type="scientific">Paenibacillus oryzae</name>
    <dbReference type="NCBI Taxonomy" id="1844972"/>
    <lineage>
        <taxon>Bacteria</taxon>
        <taxon>Bacillati</taxon>
        <taxon>Bacillota</taxon>
        <taxon>Bacilli</taxon>
        <taxon>Bacillales</taxon>
        <taxon>Paenibacillaceae</taxon>
        <taxon>Paenibacillus</taxon>
    </lineage>
</organism>
<dbReference type="InterPro" id="IPR036097">
    <property type="entry name" value="HisK_dim/P_sf"/>
</dbReference>
<evidence type="ECO:0000256" key="8">
    <source>
        <dbReference type="ARBA" id="ARBA00022679"/>
    </source>
</evidence>
<dbReference type="Gene3D" id="3.30.70.1110">
    <property type="entry name" value="Histidine kinase CheA-like, P2 response regulator-binding domain"/>
    <property type="match status" value="1"/>
</dbReference>
<dbReference type="GO" id="GO:0006935">
    <property type="term" value="P:chemotaxis"/>
    <property type="evidence" value="ECO:0007669"/>
    <property type="project" value="UniProtKB-KW"/>
</dbReference>
<reference evidence="19 20" key="1">
    <citation type="submission" date="2016-05" db="EMBL/GenBank/DDBJ databases">
        <title>Paenibacillus oryzae. sp. nov., isolated from the rice root.</title>
        <authorList>
            <person name="Zhang J."/>
            <person name="Zhang X."/>
        </authorList>
    </citation>
    <scope>NUCLEOTIDE SEQUENCE [LARGE SCALE GENOMIC DNA]</scope>
    <source>
        <strain evidence="19 20">1DrF-4</strain>
    </source>
</reference>
<dbReference type="PROSITE" id="PS50109">
    <property type="entry name" value="HIS_KIN"/>
    <property type="match status" value="1"/>
</dbReference>
<dbReference type="InterPro" id="IPR008207">
    <property type="entry name" value="Sig_transdc_His_kin_Hpt_dom"/>
</dbReference>
<evidence type="ECO:0000256" key="12">
    <source>
        <dbReference type="ARBA" id="ARBA00023012"/>
    </source>
</evidence>
<feature type="domain" description="HPt" evidence="18">
    <location>
        <begin position="1"/>
        <end position="107"/>
    </location>
</feature>
<dbReference type="STRING" id="1844972.A7K91_05615"/>
<dbReference type="InterPro" id="IPR002545">
    <property type="entry name" value="CheW-lke_dom"/>
</dbReference>
<keyword evidence="11" id="KW-0067">ATP-binding</keyword>
<dbReference type="InterPro" id="IPR036641">
    <property type="entry name" value="HPT_dom_sf"/>
</dbReference>
<evidence type="ECO:0000259" key="18">
    <source>
        <dbReference type="PROSITE" id="PS50894"/>
    </source>
</evidence>
<dbReference type="InterPro" id="IPR004105">
    <property type="entry name" value="CheA-like_dim"/>
</dbReference>
<dbReference type="SUPFAM" id="SSF50341">
    <property type="entry name" value="CheW-like"/>
    <property type="match status" value="1"/>
</dbReference>
<feature type="modified residue" description="Phosphohistidine" evidence="14">
    <location>
        <position position="48"/>
    </location>
</feature>
<accession>A0A1A5YIB7</accession>